<keyword evidence="6" id="KW-1185">Reference proteome</keyword>
<evidence type="ECO:0000256" key="1">
    <source>
        <dbReference type="ARBA" id="ARBA00022999"/>
    </source>
</evidence>
<name>A0A8J2P254_9HEXA</name>
<dbReference type="AlphaFoldDB" id="A0A8J2P254"/>
<evidence type="ECO:0000259" key="4">
    <source>
        <dbReference type="PROSITE" id="PS50001"/>
    </source>
</evidence>
<feature type="region of interest" description="Disordered" evidence="3">
    <location>
        <begin position="1"/>
        <end position="49"/>
    </location>
</feature>
<feature type="domain" description="SH2" evidence="4">
    <location>
        <begin position="150"/>
        <end position="255"/>
    </location>
</feature>
<organism evidence="5 6">
    <name type="scientific">Allacma fusca</name>
    <dbReference type="NCBI Taxonomy" id="39272"/>
    <lineage>
        <taxon>Eukaryota</taxon>
        <taxon>Metazoa</taxon>
        <taxon>Ecdysozoa</taxon>
        <taxon>Arthropoda</taxon>
        <taxon>Hexapoda</taxon>
        <taxon>Collembola</taxon>
        <taxon>Symphypleona</taxon>
        <taxon>Sminthuridae</taxon>
        <taxon>Allacma</taxon>
    </lineage>
</organism>
<dbReference type="GO" id="GO:0005737">
    <property type="term" value="C:cytoplasm"/>
    <property type="evidence" value="ECO:0007669"/>
    <property type="project" value="UniProtKB-ARBA"/>
</dbReference>
<dbReference type="InterPro" id="IPR051751">
    <property type="entry name" value="Immunoreceptor_sig_adapters"/>
</dbReference>
<proteinExistence type="predicted"/>
<evidence type="ECO:0000256" key="3">
    <source>
        <dbReference type="SAM" id="MobiDB-lite"/>
    </source>
</evidence>
<dbReference type="PANTHER" id="PTHR14098:SF14">
    <property type="entry name" value="SH2 DOMAIN-CONTAINING PROTEIN"/>
    <property type="match status" value="1"/>
</dbReference>
<reference evidence="5" key="1">
    <citation type="submission" date="2021-06" db="EMBL/GenBank/DDBJ databases">
        <authorList>
            <person name="Hodson N. C."/>
            <person name="Mongue J. A."/>
            <person name="Jaron S. K."/>
        </authorList>
    </citation>
    <scope>NUCLEOTIDE SEQUENCE</scope>
</reference>
<dbReference type="GO" id="GO:0035556">
    <property type="term" value="P:intracellular signal transduction"/>
    <property type="evidence" value="ECO:0007669"/>
    <property type="project" value="TreeGrafter"/>
</dbReference>
<dbReference type="OrthoDB" id="10044490at2759"/>
<feature type="region of interest" description="Disordered" evidence="3">
    <location>
        <begin position="59"/>
        <end position="78"/>
    </location>
</feature>
<feature type="compositionally biased region" description="Acidic residues" evidence="3">
    <location>
        <begin position="1"/>
        <end position="24"/>
    </location>
</feature>
<accession>A0A8J2P254</accession>
<dbReference type="PROSITE" id="PS50001">
    <property type="entry name" value="SH2"/>
    <property type="match status" value="1"/>
</dbReference>
<dbReference type="GO" id="GO:0007169">
    <property type="term" value="P:cell surface receptor protein tyrosine kinase signaling pathway"/>
    <property type="evidence" value="ECO:0007669"/>
    <property type="project" value="TreeGrafter"/>
</dbReference>
<evidence type="ECO:0000313" key="6">
    <source>
        <dbReference type="Proteomes" id="UP000708208"/>
    </source>
</evidence>
<dbReference type="EMBL" id="CAJVCH010159559">
    <property type="protein sequence ID" value="CAG7728179.1"/>
    <property type="molecule type" value="Genomic_DNA"/>
</dbReference>
<dbReference type="Pfam" id="PF00017">
    <property type="entry name" value="SH2"/>
    <property type="match status" value="1"/>
</dbReference>
<feature type="compositionally biased region" description="Low complexity" evidence="3">
    <location>
        <begin position="59"/>
        <end position="70"/>
    </location>
</feature>
<keyword evidence="1 2" id="KW-0727">SH2 domain</keyword>
<comment type="caution">
    <text evidence="5">The sequence shown here is derived from an EMBL/GenBank/DDBJ whole genome shotgun (WGS) entry which is preliminary data.</text>
</comment>
<evidence type="ECO:0000313" key="5">
    <source>
        <dbReference type="EMBL" id="CAG7728179.1"/>
    </source>
</evidence>
<sequence>MLESDGISDDASDWGSDFDEDVEDDKVPSGADIYEVPDGKPSVPVPTIVPGWLRKVSSTSTISSSSSSSTDGSDENFKPPAEVYIEHVLLPTRATKDEDSKNFIETLKRKLSQKNLLTGKNCDPKTNNGDHMNSSGFEMKKIKDSLQKFPWFYRVDRSKAELILENYHSDGSYLVRECHHGGPNVPFTLTIRFQQRLFHIQIRIRPDSHFALGTLKHNEMHFSSVSEMIDCYKKTPLQLHSNGKFFGETKLTHPPIVYSYSTERKY</sequence>
<dbReference type="Proteomes" id="UP000708208">
    <property type="component" value="Unassembled WGS sequence"/>
</dbReference>
<dbReference type="InterPro" id="IPR000980">
    <property type="entry name" value="SH2"/>
</dbReference>
<evidence type="ECO:0000256" key="2">
    <source>
        <dbReference type="PROSITE-ProRule" id="PRU00191"/>
    </source>
</evidence>
<gene>
    <name evidence="5" type="ORF">AFUS01_LOCUS16980</name>
</gene>
<dbReference type="SMART" id="SM00252">
    <property type="entry name" value="SH2"/>
    <property type="match status" value="1"/>
</dbReference>
<protein>
    <recommendedName>
        <fullName evidence="4">SH2 domain-containing protein</fullName>
    </recommendedName>
</protein>
<dbReference type="PANTHER" id="PTHR14098">
    <property type="entry name" value="SH2 DOMAIN CONTAINING PROTEIN"/>
    <property type="match status" value="1"/>
</dbReference>